<proteinExistence type="predicted"/>
<keyword evidence="3" id="KW-1185">Reference proteome</keyword>
<reference evidence="2 3" key="1">
    <citation type="journal article" date="2020" name="Nature">
        <title>Six reference-quality genomes reveal evolution of bat adaptations.</title>
        <authorList>
            <person name="Jebb D."/>
            <person name="Huang Z."/>
            <person name="Pippel M."/>
            <person name="Hughes G.M."/>
            <person name="Lavrichenko K."/>
            <person name="Devanna P."/>
            <person name="Winkler S."/>
            <person name="Jermiin L.S."/>
            <person name="Skirmuntt E.C."/>
            <person name="Katzourakis A."/>
            <person name="Burkitt-Gray L."/>
            <person name="Ray D.A."/>
            <person name="Sullivan K.A.M."/>
            <person name="Roscito J.G."/>
            <person name="Kirilenko B.M."/>
            <person name="Davalos L.M."/>
            <person name="Corthals A.P."/>
            <person name="Power M.L."/>
            <person name="Jones G."/>
            <person name="Ransome R.D."/>
            <person name="Dechmann D.K.N."/>
            <person name="Locatelli A.G."/>
            <person name="Puechmaille S.J."/>
            <person name="Fedrigo O."/>
            <person name="Jarvis E.D."/>
            <person name="Hiller M."/>
            <person name="Vernes S.C."/>
            <person name="Myers E.W."/>
            <person name="Teeling E.C."/>
        </authorList>
    </citation>
    <scope>NUCLEOTIDE SEQUENCE [LARGE SCALE GENOMIC DNA]</scope>
    <source>
        <strain evidence="2">MPipKuh1</strain>
        <tissue evidence="2">Flight muscle</tissue>
    </source>
</reference>
<feature type="compositionally biased region" description="Basic and acidic residues" evidence="1">
    <location>
        <begin position="73"/>
        <end position="98"/>
    </location>
</feature>
<dbReference type="AlphaFoldDB" id="A0A7J7ZGD0"/>
<dbReference type="InterPro" id="IPR027932">
    <property type="entry name" value="DUF4606"/>
</dbReference>
<protein>
    <submittedName>
        <fullName evidence="2">Uncharacterized protein</fullName>
    </submittedName>
</protein>
<feature type="region of interest" description="Disordered" evidence="1">
    <location>
        <begin position="139"/>
        <end position="164"/>
    </location>
</feature>
<feature type="compositionally biased region" description="Basic residues" evidence="1">
    <location>
        <begin position="139"/>
        <end position="155"/>
    </location>
</feature>
<evidence type="ECO:0000256" key="1">
    <source>
        <dbReference type="SAM" id="MobiDB-lite"/>
    </source>
</evidence>
<dbReference type="Pfam" id="PF15379">
    <property type="entry name" value="DUF4606"/>
    <property type="match status" value="1"/>
</dbReference>
<comment type="caution">
    <text evidence="2">The sequence shown here is derived from an EMBL/GenBank/DDBJ whole genome shotgun (WGS) entry which is preliminary data.</text>
</comment>
<dbReference type="PANTHER" id="PTHR35256">
    <property type="entry name" value="CHROMOSOME 8 OPEN READING FRAME 48"/>
    <property type="match status" value="1"/>
</dbReference>
<dbReference type="EMBL" id="JACAGB010000003">
    <property type="protein sequence ID" value="KAF6373105.1"/>
    <property type="molecule type" value="Genomic_DNA"/>
</dbReference>
<feature type="compositionally biased region" description="Basic and acidic residues" evidence="1">
    <location>
        <begin position="1"/>
        <end position="14"/>
    </location>
</feature>
<dbReference type="PANTHER" id="PTHR35256:SF1">
    <property type="entry name" value="EXPRESSED SEQUENCE AI429214"/>
    <property type="match status" value="1"/>
</dbReference>
<feature type="region of interest" description="Disordered" evidence="1">
    <location>
        <begin position="1"/>
        <end position="116"/>
    </location>
</feature>
<organism evidence="2 3">
    <name type="scientific">Pipistrellus kuhlii</name>
    <name type="common">Kuhl's pipistrelle</name>
    <dbReference type="NCBI Taxonomy" id="59472"/>
    <lineage>
        <taxon>Eukaryota</taxon>
        <taxon>Metazoa</taxon>
        <taxon>Chordata</taxon>
        <taxon>Craniata</taxon>
        <taxon>Vertebrata</taxon>
        <taxon>Euteleostomi</taxon>
        <taxon>Mammalia</taxon>
        <taxon>Eutheria</taxon>
        <taxon>Laurasiatheria</taxon>
        <taxon>Chiroptera</taxon>
        <taxon>Yangochiroptera</taxon>
        <taxon>Vespertilionidae</taxon>
        <taxon>Pipistrellus</taxon>
    </lineage>
</organism>
<sequence>MAGRLEARGSEKPRAWAQMDSRATDDLPPEASESFSEEVRSSSSLSSPGGPLPSPPVSGDKPESGKPPAHLLEYQDKRSELPEERFSRKRIDYLKGKETNTGGHPPDTQPPSEVTPVSDEQTRALQAFCSLKVNLMHRRATSKGKKRSRHQKPQLRSHAEAPEVDAARCTAPDELLNRMHLKNVMATLKQAAAVKQHVPSRCPDCIRKRAELAQSAFLKRKKTLLETLLLQEKIDERLHTKDFLTFIGEAHRGLPRLSDDPRIIWKRLNEKSQKRDWF</sequence>
<accession>A0A7J7ZGD0</accession>
<dbReference type="Proteomes" id="UP000558488">
    <property type="component" value="Unassembled WGS sequence"/>
</dbReference>
<gene>
    <name evidence="2" type="ORF">mPipKuh1_001894</name>
</gene>
<name>A0A7J7ZGD0_PIPKU</name>
<evidence type="ECO:0000313" key="3">
    <source>
        <dbReference type="Proteomes" id="UP000558488"/>
    </source>
</evidence>
<evidence type="ECO:0000313" key="2">
    <source>
        <dbReference type="EMBL" id="KAF6373105.1"/>
    </source>
</evidence>